<dbReference type="InterPro" id="IPR029045">
    <property type="entry name" value="ClpP/crotonase-like_dom_sf"/>
</dbReference>
<dbReference type="SUPFAM" id="SSF52096">
    <property type="entry name" value="ClpP/crotonase"/>
    <property type="match status" value="1"/>
</dbReference>
<gene>
    <name evidence="3" type="ORF">CR205_01160</name>
</gene>
<dbReference type="Proteomes" id="UP000248066">
    <property type="component" value="Unassembled WGS sequence"/>
</dbReference>
<organism evidence="3 4">
    <name type="scientific">Alteribacter lacisalsi</name>
    <dbReference type="NCBI Taxonomy" id="2045244"/>
    <lineage>
        <taxon>Bacteria</taxon>
        <taxon>Bacillati</taxon>
        <taxon>Bacillota</taxon>
        <taxon>Bacilli</taxon>
        <taxon>Bacillales</taxon>
        <taxon>Bacillaceae</taxon>
        <taxon>Alteribacter</taxon>
    </lineage>
</organism>
<accession>A0A2W0H5X1</accession>
<sequence>MKKKALTTSVALMVLAACSGQEQEVTEEVTDAVTENKAVSEPVLGDILTLAMENRKGDPADNFDVDDYLYDYTAAESEELSEEELKGLRLSGESPAEAEAGRLIEDTHTLHRALKYQYALYEANGGDEAFEEARNRVINELESTYENDEIVSPRDFEEILHNHYSFIRDTHFYINGSLVTPMEHRLFINDETAFYKQKDGSFIHRENGELLESVNGNEEVDAYLLPSLSDEGSYVYVPGIFSDTEPNRELELVTGGEKEQVRLYQLSASYSGGESEINFESDVPIFSLKDFFFYENSDVTSEGLLEESRELENEPYWILDLRSNPGGYPDFADEWHRQHFGISPGFGDYVMQLYSNTGHMVFQETEEYYRELGVVEDPIWSEVGSYHGMIMPLEEPRWSRFYSAYRRAENEDSVIFVVTDHYTASAAEYMTQVMKHVENTVIVGTNTAGALNSGGALMWELPHSNVKMDVPAAFSYHPENLAQEGIGLEPDLWVDPHHAVERIEALVKKEQARED</sequence>
<proteinExistence type="predicted"/>
<dbReference type="Gene3D" id="3.90.226.10">
    <property type="entry name" value="2-enoyl-CoA Hydratase, Chain A, domain 1"/>
    <property type="match status" value="1"/>
</dbReference>
<evidence type="ECO:0000256" key="1">
    <source>
        <dbReference type="SAM" id="SignalP"/>
    </source>
</evidence>
<dbReference type="AlphaFoldDB" id="A0A2W0H5X1"/>
<dbReference type="GO" id="GO:0008236">
    <property type="term" value="F:serine-type peptidase activity"/>
    <property type="evidence" value="ECO:0007669"/>
    <property type="project" value="InterPro"/>
</dbReference>
<dbReference type="GO" id="GO:0004175">
    <property type="term" value="F:endopeptidase activity"/>
    <property type="evidence" value="ECO:0007669"/>
    <property type="project" value="TreeGrafter"/>
</dbReference>
<dbReference type="PANTHER" id="PTHR32060:SF22">
    <property type="entry name" value="CARBOXYL-TERMINAL-PROCESSING PEPTIDASE 3, CHLOROPLASTIC"/>
    <property type="match status" value="1"/>
</dbReference>
<name>A0A2W0H5X1_9BACI</name>
<dbReference type="GO" id="GO:0006508">
    <property type="term" value="P:proteolysis"/>
    <property type="evidence" value="ECO:0007669"/>
    <property type="project" value="InterPro"/>
</dbReference>
<keyword evidence="1" id="KW-0732">Signal</keyword>
<protein>
    <recommendedName>
        <fullName evidence="2">Tail specific protease domain-containing protein</fullName>
    </recommendedName>
</protein>
<dbReference type="PANTHER" id="PTHR32060">
    <property type="entry name" value="TAIL-SPECIFIC PROTEASE"/>
    <property type="match status" value="1"/>
</dbReference>
<dbReference type="RefSeq" id="WP_110516124.1">
    <property type="nucleotide sequence ID" value="NZ_PDOF01000001.1"/>
</dbReference>
<feature type="signal peptide" evidence="1">
    <location>
        <begin position="1"/>
        <end position="19"/>
    </location>
</feature>
<evidence type="ECO:0000313" key="3">
    <source>
        <dbReference type="EMBL" id="PYZ97243.1"/>
    </source>
</evidence>
<dbReference type="InterPro" id="IPR005151">
    <property type="entry name" value="Tail-specific_protease"/>
</dbReference>
<feature type="chain" id="PRO_5038905892" description="Tail specific protease domain-containing protein" evidence="1">
    <location>
        <begin position="20"/>
        <end position="515"/>
    </location>
</feature>
<evidence type="ECO:0000313" key="4">
    <source>
        <dbReference type="Proteomes" id="UP000248066"/>
    </source>
</evidence>
<dbReference type="Pfam" id="PF03572">
    <property type="entry name" value="Peptidase_S41"/>
    <property type="match status" value="1"/>
</dbReference>
<keyword evidence="4" id="KW-1185">Reference proteome</keyword>
<feature type="domain" description="Tail specific protease" evidence="2">
    <location>
        <begin position="299"/>
        <end position="492"/>
    </location>
</feature>
<evidence type="ECO:0000259" key="2">
    <source>
        <dbReference type="Pfam" id="PF03572"/>
    </source>
</evidence>
<reference evidence="3 4" key="1">
    <citation type="submission" date="2017-10" db="EMBL/GenBank/DDBJ databases">
        <title>Bacillus sp. nov., a halophilic bacterium isolated from a Yangshapao Lake.</title>
        <authorList>
            <person name="Wang H."/>
        </authorList>
    </citation>
    <scope>NUCLEOTIDE SEQUENCE [LARGE SCALE GENOMIC DNA]</scope>
    <source>
        <strain evidence="3 4">YSP-3</strain>
    </source>
</reference>
<comment type="caution">
    <text evidence="3">The sequence shown here is derived from an EMBL/GenBank/DDBJ whole genome shotgun (WGS) entry which is preliminary data.</text>
</comment>
<dbReference type="PROSITE" id="PS51257">
    <property type="entry name" value="PROKAR_LIPOPROTEIN"/>
    <property type="match status" value="1"/>
</dbReference>
<dbReference type="OrthoDB" id="1708078at2"/>
<dbReference type="EMBL" id="PDOF01000001">
    <property type="protein sequence ID" value="PYZ97243.1"/>
    <property type="molecule type" value="Genomic_DNA"/>
</dbReference>